<dbReference type="GO" id="GO:0003729">
    <property type="term" value="F:mRNA binding"/>
    <property type="evidence" value="ECO:0007669"/>
    <property type="project" value="TreeGrafter"/>
</dbReference>
<evidence type="ECO:0000256" key="1">
    <source>
        <dbReference type="PROSITE-ProRule" id="PRU00708"/>
    </source>
</evidence>
<feature type="repeat" description="PPR" evidence="1">
    <location>
        <begin position="423"/>
        <end position="457"/>
    </location>
</feature>
<protein>
    <recommendedName>
        <fullName evidence="4">Pentacotripeptide-repeat region of PRORP domain-containing protein</fullName>
    </recommendedName>
</protein>
<dbReference type="STRING" id="5364.A0A5C3MUY0"/>
<proteinExistence type="predicted"/>
<name>A0A5C3MUY0_9AGAM</name>
<sequence>MQSLFRLFQPKISKARLFSTTLTVAQKPVYFTPRAINSDIIALSRKCGAVSRDPIWLLVNRLLRLKKEDALARALEKCEVPTEEFEKWRQVVRAYDFDNAMGLLRVKGFALTPAGQPSRHLPLWLVIHLLSTKMRTASQARLAFPLAVSHMSVTPMHLQAPILLLVAYALGQHDLPALMNPLVERFLETPMDPRARSLYCNHLLQAISRLDSSSESSRLAVTVLDAMSVRKITLWLRTYEYLLAHRFVSLDVAKLLRDRMDRDGVKPTRALLHSFLRVFSRAGMTEEAGIYLDAIREMILQKKLSIVPYGRYPATEGDREPVESVTHYNTTYLGSFHEERSVKEYLVRLASLEKLKKGHRENVSSLATPRLRRIAMVRKQRFDIADWTTALAIAVRNPRTDLNKLWHFWSRPDTQSPPHLRPTTATFTVLLKAFHDRKDYAAASEVWSEMRRRNMPLDPKALTVVVQVLTMSGNAHEAFQLMDSRAAKPALLETKGLITLDIGVINALMGAVIRLRRPDIAFMLWHHMEFLYGLKPDEETLNKLLEAAYLGCKLDDSLAGFIANLKLKNPFHRSQEIPLPHPPRKRREAIVARIQELIKTSTGARGLWNGEPAWEAARRIFEQVILGNWPRLNEIRPPAHPVRESADALIESPVMDLARNIIRARRERRQQNAAELPAVPVDKPPTIEEKAETVSMFAPYPQIVPNDTTFRAFIILCGSHGKAGDVPLALAWMRALDIKPRRQTLALALAYWGEVSMHAPLVERMTGQDEYRKLCIWMEDWVGAAGMPRRRDNMDALRTLAEMREYRS</sequence>
<dbReference type="PANTHER" id="PTHR47938">
    <property type="entry name" value="RESPIRATORY COMPLEX I CHAPERONE (CIA84), PUTATIVE (AFU_ORTHOLOGUE AFUA_2G06020)-RELATED"/>
    <property type="match status" value="1"/>
</dbReference>
<dbReference type="PROSITE" id="PS51375">
    <property type="entry name" value="PPR"/>
    <property type="match status" value="1"/>
</dbReference>
<dbReference type="Gene3D" id="1.25.40.10">
    <property type="entry name" value="Tetratricopeptide repeat domain"/>
    <property type="match status" value="2"/>
</dbReference>
<evidence type="ECO:0000313" key="2">
    <source>
        <dbReference type="EMBL" id="TFK48276.1"/>
    </source>
</evidence>
<dbReference type="EMBL" id="ML213520">
    <property type="protein sequence ID" value="TFK48276.1"/>
    <property type="molecule type" value="Genomic_DNA"/>
</dbReference>
<keyword evidence="3" id="KW-1185">Reference proteome</keyword>
<accession>A0A5C3MUY0</accession>
<dbReference type="InterPro" id="IPR011990">
    <property type="entry name" value="TPR-like_helical_dom_sf"/>
</dbReference>
<evidence type="ECO:0008006" key="4">
    <source>
        <dbReference type="Google" id="ProtNLM"/>
    </source>
</evidence>
<gene>
    <name evidence="2" type="ORF">OE88DRAFT_1684953</name>
</gene>
<reference evidence="2 3" key="1">
    <citation type="journal article" date="2019" name="Nat. Ecol. Evol.">
        <title>Megaphylogeny resolves global patterns of mushroom evolution.</title>
        <authorList>
            <person name="Varga T."/>
            <person name="Krizsan K."/>
            <person name="Foldi C."/>
            <person name="Dima B."/>
            <person name="Sanchez-Garcia M."/>
            <person name="Sanchez-Ramirez S."/>
            <person name="Szollosi G.J."/>
            <person name="Szarkandi J.G."/>
            <person name="Papp V."/>
            <person name="Albert L."/>
            <person name="Andreopoulos W."/>
            <person name="Angelini C."/>
            <person name="Antonin V."/>
            <person name="Barry K.W."/>
            <person name="Bougher N.L."/>
            <person name="Buchanan P."/>
            <person name="Buyck B."/>
            <person name="Bense V."/>
            <person name="Catcheside P."/>
            <person name="Chovatia M."/>
            <person name="Cooper J."/>
            <person name="Damon W."/>
            <person name="Desjardin D."/>
            <person name="Finy P."/>
            <person name="Geml J."/>
            <person name="Haridas S."/>
            <person name="Hughes K."/>
            <person name="Justo A."/>
            <person name="Karasinski D."/>
            <person name="Kautmanova I."/>
            <person name="Kiss B."/>
            <person name="Kocsube S."/>
            <person name="Kotiranta H."/>
            <person name="LaButti K.M."/>
            <person name="Lechner B.E."/>
            <person name="Liimatainen K."/>
            <person name="Lipzen A."/>
            <person name="Lukacs Z."/>
            <person name="Mihaltcheva S."/>
            <person name="Morgado L.N."/>
            <person name="Niskanen T."/>
            <person name="Noordeloos M.E."/>
            <person name="Ohm R.A."/>
            <person name="Ortiz-Santana B."/>
            <person name="Ovrebo C."/>
            <person name="Racz N."/>
            <person name="Riley R."/>
            <person name="Savchenko A."/>
            <person name="Shiryaev A."/>
            <person name="Soop K."/>
            <person name="Spirin V."/>
            <person name="Szebenyi C."/>
            <person name="Tomsovsky M."/>
            <person name="Tulloss R.E."/>
            <person name="Uehling J."/>
            <person name="Grigoriev I.V."/>
            <person name="Vagvolgyi C."/>
            <person name="Papp T."/>
            <person name="Martin F.M."/>
            <person name="Miettinen O."/>
            <person name="Hibbett D.S."/>
            <person name="Nagy L.G."/>
        </authorList>
    </citation>
    <scope>NUCLEOTIDE SEQUENCE [LARGE SCALE GENOMIC DNA]</scope>
    <source>
        <strain evidence="2 3">OMC1185</strain>
    </source>
</reference>
<organism evidence="2 3">
    <name type="scientific">Heliocybe sulcata</name>
    <dbReference type="NCBI Taxonomy" id="5364"/>
    <lineage>
        <taxon>Eukaryota</taxon>
        <taxon>Fungi</taxon>
        <taxon>Dikarya</taxon>
        <taxon>Basidiomycota</taxon>
        <taxon>Agaricomycotina</taxon>
        <taxon>Agaricomycetes</taxon>
        <taxon>Gloeophyllales</taxon>
        <taxon>Gloeophyllaceae</taxon>
        <taxon>Heliocybe</taxon>
    </lineage>
</organism>
<dbReference type="Proteomes" id="UP000305948">
    <property type="component" value="Unassembled WGS sequence"/>
</dbReference>
<dbReference type="AlphaFoldDB" id="A0A5C3MUY0"/>
<evidence type="ECO:0000313" key="3">
    <source>
        <dbReference type="Proteomes" id="UP000305948"/>
    </source>
</evidence>
<dbReference type="OrthoDB" id="185373at2759"/>
<dbReference type="InterPro" id="IPR002885">
    <property type="entry name" value="PPR_rpt"/>
</dbReference>